<dbReference type="Proteomes" id="UP001157915">
    <property type="component" value="Unassembled WGS sequence"/>
</dbReference>
<keyword evidence="16" id="KW-1185">Reference proteome</keyword>
<reference evidence="15 16" key="1">
    <citation type="submission" date="2017-05" db="EMBL/GenBank/DDBJ databases">
        <authorList>
            <person name="Varghese N."/>
            <person name="Submissions S."/>
        </authorList>
    </citation>
    <scope>NUCLEOTIDE SEQUENCE [LARGE SCALE GENOMIC DNA]</scope>
    <source>
        <strain evidence="15 16">DSM 15360</strain>
    </source>
</reference>
<dbReference type="PROSITE" id="PS00744">
    <property type="entry name" value="BETA_LACTAMASE_B_2"/>
    <property type="match status" value="1"/>
</dbReference>
<dbReference type="InterPro" id="IPR050855">
    <property type="entry name" value="NDM-1-like"/>
</dbReference>
<dbReference type="EC" id="3.5.2.6" evidence="6"/>
<comment type="catalytic activity">
    <reaction evidence="1">
        <text>a beta-lactam + H2O = a substituted beta-amino acid</text>
        <dbReference type="Rhea" id="RHEA:20401"/>
        <dbReference type="ChEBI" id="CHEBI:15377"/>
        <dbReference type="ChEBI" id="CHEBI:35627"/>
        <dbReference type="ChEBI" id="CHEBI:140347"/>
        <dbReference type="EC" id="3.5.2.6"/>
    </reaction>
</comment>
<evidence type="ECO:0000256" key="12">
    <source>
        <dbReference type="ARBA" id="ARBA00023251"/>
    </source>
</evidence>
<dbReference type="RefSeq" id="WP_283413768.1">
    <property type="nucleotide sequence ID" value="NZ_FXUA01000006.1"/>
</dbReference>
<evidence type="ECO:0000256" key="11">
    <source>
        <dbReference type="ARBA" id="ARBA00022833"/>
    </source>
</evidence>
<evidence type="ECO:0000256" key="3">
    <source>
        <dbReference type="ARBA" id="ARBA00004418"/>
    </source>
</evidence>
<evidence type="ECO:0000256" key="4">
    <source>
        <dbReference type="ARBA" id="ARBA00005250"/>
    </source>
</evidence>
<keyword evidence="12" id="KW-0046">Antibiotic resistance</keyword>
<dbReference type="InterPro" id="IPR001018">
    <property type="entry name" value="Beta-lactamase_class-B_CS"/>
</dbReference>
<evidence type="ECO:0000256" key="1">
    <source>
        <dbReference type="ARBA" id="ARBA00001526"/>
    </source>
</evidence>
<accession>A0ABY1PAG4</accession>
<keyword evidence="11" id="KW-0862">Zinc</keyword>
<dbReference type="PANTHER" id="PTHR42951">
    <property type="entry name" value="METALLO-BETA-LACTAMASE DOMAIN-CONTAINING"/>
    <property type="match status" value="1"/>
</dbReference>
<dbReference type="InterPro" id="IPR058199">
    <property type="entry name" value="BlaB//VIM/IMP-1"/>
</dbReference>
<keyword evidence="10" id="KW-0378">Hydrolase</keyword>
<dbReference type="InterPro" id="IPR001279">
    <property type="entry name" value="Metallo-B-lactamas"/>
</dbReference>
<organism evidence="15 16">
    <name type="scientific">Algoriphagus winogradskyi</name>
    <dbReference type="NCBI Taxonomy" id="237017"/>
    <lineage>
        <taxon>Bacteria</taxon>
        <taxon>Pseudomonadati</taxon>
        <taxon>Bacteroidota</taxon>
        <taxon>Cytophagia</taxon>
        <taxon>Cytophagales</taxon>
        <taxon>Cyclobacteriaceae</taxon>
        <taxon>Algoriphagus</taxon>
    </lineage>
</organism>
<keyword evidence="8 13" id="KW-0732">Signal</keyword>
<feature type="signal peptide" evidence="13">
    <location>
        <begin position="1"/>
        <end position="19"/>
    </location>
</feature>
<evidence type="ECO:0000256" key="2">
    <source>
        <dbReference type="ARBA" id="ARBA00001947"/>
    </source>
</evidence>
<evidence type="ECO:0000256" key="13">
    <source>
        <dbReference type="SAM" id="SignalP"/>
    </source>
</evidence>
<gene>
    <name evidence="15" type="ORF">SAMN06265367_10618</name>
</gene>
<evidence type="ECO:0000313" key="16">
    <source>
        <dbReference type="Proteomes" id="UP001157915"/>
    </source>
</evidence>
<name>A0ABY1PAG4_9BACT</name>
<comment type="similarity">
    <text evidence="4">Belongs to the metallo-beta-lactamase superfamily. Class-B beta-lactamase family.</text>
</comment>
<evidence type="ECO:0000256" key="8">
    <source>
        <dbReference type="ARBA" id="ARBA00022729"/>
    </source>
</evidence>
<keyword evidence="9" id="KW-0574">Periplasm</keyword>
<comment type="subunit">
    <text evidence="5">Monomer.</text>
</comment>
<evidence type="ECO:0000256" key="9">
    <source>
        <dbReference type="ARBA" id="ARBA00022764"/>
    </source>
</evidence>
<evidence type="ECO:0000256" key="5">
    <source>
        <dbReference type="ARBA" id="ARBA00011245"/>
    </source>
</evidence>
<dbReference type="PANTHER" id="PTHR42951:SF4">
    <property type="entry name" value="ACYL-COENZYME A THIOESTERASE MBLAC2"/>
    <property type="match status" value="1"/>
</dbReference>
<evidence type="ECO:0000256" key="7">
    <source>
        <dbReference type="ARBA" id="ARBA00022723"/>
    </source>
</evidence>
<dbReference type="EMBL" id="FXUA01000006">
    <property type="protein sequence ID" value="SMP28562.1"/>
    <property type="molecule type" value="Genomic_DNA"/>
</dbReference>
<dbReference type="SMART" id="SM00849">
    <property type="entry name" value="Lactamase_B"/>
    <property type="match status" value="1"/>
</dbReference>
<evidence type="ECO:0000313" key="15">
    <source>
        <dbReference type="EMBL" id="SMP28562.1"/>
    </source>
</evidence>
<comment type="subcellular location">
    <subcellularLocation>
        <location evidence="3">Periplasm</location>
    </subcellularLocation>
</comment>
<feature type="chain" id="PRO_5046603139" description="beta-lactamase" evidence="13">
    <location>
        <begin position="20"/>
        <end position="244"/>
    </location>
</feature>
<comment type="caution">
    <text evidence="15">The sequence shown here is derived from an EMBL/GenBank/DDBJ whole genome shotgun (WGS) entry which is preliminary data.</text>
</comment>
<dbReference type="CDD" id="cd16302">
    <property type="entry name" value="CcrA-like_MBL-B1"/>
    <property type="match status" value="1"/>
</dbReference>
<protein>
    <recommendedName>
        <fullName evidence="6">beta-lactamase</fullName>
        <ecNumber evidence="6">3.5.2.6</ecNumber>
    </recommendedName>
</protein>
<proteinExistence type="inferred from homology"/>
<dbReference type="Gene3D" id="3.60.15.10">
    <property type="entry name" value="Ribonuclease Z/Hydroxyacylglutathione hydrolase-like"/>
    <property type="match status" value="1"/>
</dbReference>
<evidence type="ECO:0000259" key="14">
    <source>
        <dbReference type="SMART" id="SM00849"/>
    </source>
</evidence>
<evidence type="ECO:0000256" key="10">
    <source>
        <dbReference type="ARBA" id="ARBA00022801"/>
    </source>
</evidence>
<dbReference type="Pfam" id="PF00753">
    <property type="entry name" value="Lactamase_B"/>
    <property type="match status" value="1"/>
</dbReference>
<dbReference type="NCBIfam" id="NF033088">
    <property type="entry name" value="bla_subclass_B1"/>
    <property type="match status" value="1"/>
</dbReference>
<dbReference type="SUPFAM" id="SSF56281">
    <property type="entry name" value="Metallo-hydrolase/oxidoreductase"/>
    <property type="match status" value="1"/>
</dbReference>
<comment type="cofactor">
    <cofactor evidence="2">
        <name>Zn(2+)</name>
        <dbReference type="ChEBI" id="CHEBI:29105"/>
    </cofactor>
</comment>
<evidence type="ECO:0000256" key="6">
    <source>
        <dbReference type="ARBA" id="ARBA00012865"/>
    </source>
</evidence>
<sequence length="244" mass="27137">MKSFVFFFLLFFRISVLFAQENSFVYKSETLQIEQISPNTFVHISYLNTDDFGKVACNGMIVINEGEALVFDTPANEEASLELINWLENDQKTVVKGVVATHFHWDCLGGLDEFHSREIPSYASDQTIALAKNAGYPLPQIGFKKRLNLQAGKINVINQFLGEGHTRDNFVSYVPSDKVLFGGCMIKALGAGNGNLEDANVGKWSATVLKVKSTFPEIIIVIPGHGKIGGTELLDYTEEMFEKK</sequence>
<feature type="domain" description="Metallo-beta-lactamase" evidence="14">
    <location>
        <begin position="56"/>
        <end position="225"/>
    </location>
</feature>
<keyword evidence="7" id="KW-0479">Metal-binding</keyword>
<dbReference type="InterPro" id="IPR036866">
    <property type="entry name" value="RibonucZ/Hydroxyglut_hydro"/>
</dbReference>